<reference evidence="2 3" key="1">
    <citation type="submission" date="2014-06" db="EMBL/GenBank/DDBJ databases">
        <title>Evolutionary Origins and Diversification of the Mycorrhizal Mutualists.</title>
        <authorList>
            <consortium name="DOE Joint Genome Institute"/>
            <consortium name="Mycorrhizal Genomics Consortium"/>
            <person name="Kohler A."/>
            <person name="Kuo A."/>
            <person name="Nagy L.G."/>
            <person name="Floudas D."/>
            <person name="Copeland A."/>
            <person name="Barry K.W."/>
            <person name="Cichocki N."/>
            <person name="Veneault-Fourrey C."/>
            <person name="LaButti K."/>
            <person name="Lindquist E.A."/>
            <person name="Lipzen A."/>
            <person name="Lundell T."/>
            <person name="Morin E."/>
            <person name="Murat C."/>
            <person name="Riley R."/>
            <person name="Ohm R."/>
            <person name="Sun H."/>
            <person name="Tunlid A."/>
            <person name="Henrissat B."/>
            <person name="Grigoriev I.V."/>
            <person name="Hibbett D.S."/>
            <person name="Martin F."/>
        </authorList>
    </citation>
    <scope>NUCLEOTIDE SEQUENCE [LARGE SCALE GENOMIC DNA]</scope>
    <source>
        <strain evidence="2 3">SS14</strain>
    </source>
</reference>
<evidence type="ECO:0000313" key="3">
    <source>
        <dbReference type="Proteomes" id="UP000054279"/>
    </source>
</evidence>
<proteinExistence type="predicted"/>
<feature type="region of interest" description="Disordered" evidence="1">
    <location>
        <begin position="184"/>
        <end position="255"/>
    </location>
</feature>
<dbReference type="EMBL" id="KN837282">
    <property type="protein sequence ID" value="KIJ29452.1"/>
    <property type="molecule type" value="Genomic_DNA"/>
</dbReference>
<evidence type="ECO:0000313" key="2">
    <source>
        <dbReference type="EMBL" id="KIJ29452.1"/>
    </source>
</evidence>
<dbReference type="HOGENOM" id="CLU_079442_0_0_1"/>
<sequence>MVADEEEEEEESREQRIVLANRKWLSENSVSIVSENSLYWVETRGCATWICWNVGDWKACATCTASNIPCVTTGEAISREKKGAGTPKHRLLGTRMDEEERPKIFDWLGFVKANLDSLETMLGELQDLTRVQVLSQLLTYRLIFGKDHLGEHGKESEEISELEDVDETLGWEIRKLDGIRAPSAELGPGLELGGNVSSDESETASKQLTPKAKSLEGNVGGSEGSEESLELTLDDGEGSEDDSEGSGLYLPKKKK</sequence>
<dbReference type="Proteomes" id="UP000054279">
    <property type="component" value="Unassembled WGS sequence"/>
</dbReference>
<keyword evidence="3" id="KW-1185">Reference proteome</keyword>
<accession>A0A0C9UKX8</accession>
<evidence type="ECO:0000256" key="1">
    <source>
        <dbReference type="SAM" id="MobiDB-lite"/>
    </source>
</evidence>
<feature type="compositionally biased region" description="Acidic residues" evidence="1">
    <location>
        <begin position="224"/>
        <end position="244"/>
    </location>
</feature>
<dbReference type="AlphaFoldDB" id="A0A0C9UKX8"/>
<organism evidence="2 3">
    <name type="scientific">Sphaerobolus stellatus (strain SS14)</name>
    <dbReference type="NCBI Taxonomy" id="990650"/>
    <lineage>
        <taxon>Eukaryota</taxon>
        <taxon>Fungi</taxon>
        <taxon>Dikarya</taxon>
        <taxon>Basidiomycota</taxon>
        <taxon>Agaricomycotina</taxon>
        <taxon>Agaricomycetes</taxon>
        <taxon>Phallomycetidae</taxon>
        <taxon>Geastrales</taxon>
        <taxon>Sphaerobolaceae</taxon>
        <taxon>Sphaerobolus</taxon>
    </lineage>
</organism>
<protein>
    <submittedName>
        <fullName evidence="2">Uncharacterized protein</fullName>
    </submittedName>
</protein>
<gene>
    <name evidence="2" type="ORF">M422DRAFT_269106</name>
</gene>
<name>A0A0C9UKX8_SPHS4</name>